<dbReference type="AlphaFoldDB" id="A0A9D4SQJ9"/>
<proteinExistence type="predicted"/>
<comment type="caution">
    <text evidence="2">The sequence shown here is derived from an EMBL/GenBank/DDBJ whole genome shotgun (WGS) entry which is preliminary data.</text>
</comment>
<feature type="compositionally biased region" description="Polar residues" evidence="1">
    <location>
        <begin position="372"/>
        <end position="386"/>
    </location>
</feature>
<name>A0A9D4SQJ9_RHISA</name>
<feature type="compositionally biased region" description="Basic and acidic residues" evidence="1">
    <location>
        <begin position="342"/>
        <end position="360"/>
    </location>
</feature>
<reference evidence="2" key="1">
    <citation type="journal article" date="2020" name="Cell">
        <title>Large-Scale Comparative Analyses of Tick Genomes Elucidate Their Genetic Diversity and Vector Capacities.</title>
        <authorList>
            <consortium name="Tick Genome and Microbiome Consortium (TIGMIC)"/>
            <person name="Jia N."/>
            <person name="Wang J."/>
            <person name="Shi W."/>
            <person name="Du L."/>
            <person name="Sun Y."/>
            <person name="Zhan W."/>
            <person name="Jiang J.F."/>
            <person name="Wang Q."/>
            <person name="Zhang B."/>
            <person name="Ji P."/>
            <person name="Bell-Sakyi L."/>
            <person name="Cui X.M."/>
            <person name="Yuan T.T."/>
            <person name="Jiang B.G."/>
            <person name="Yang W.F."/>
            <person name="Lam T.T."/>
            <person name="Chang Q.C."/>
            <person name="Ding S.J."/>
            <person name="Wang X.J."/>
            <person name="Zhu J.G."/>
            <person name="Ruan X.D."/>
            <person name="Zhao L."/>
            <person name="Wei J.T."/>
            <person name="Ye R.Z."/>
            <person name="Que T.C."/>
            <person name="Du C.H."/>
            <person name="Zhou Y.H."/>
            <person name="Cheng J.X."/>
            <person name="Dai P.F."/>
            <person name="Guo W.B."/>
            <person name="Han X.H."/>
            <person name="Huang E.J."/>
            <person name="Li L.F."/>
            <person name="Wei W."/>
            <person name="Gao Y.C."/>
            <person name="Liu J.Z."/>
            <person name="Shao H.Z."/>
            <person name="Wang X."/>
            <person name="Wang C.C."/>
            <person name="Yang T.C."/>
            <person name="Huo Q.B."/>
            <person name="Li W."/>
            <person name="Chen H.Y."/>
            <person name="Chen S.E."/>
            <person name="Zhou L.G."/>
            <person name="Ni X.B."/>
            <person name="Tian J.H."/>
            <person name="Sheng Y."/>
            <person name="Liu T."/>
            <person name="Pan Y.S."/>
            <person name="Xia L.Y."/>
            <person name="Li J."/>
            <person name="Zhao F."/>
            <person name="Cao W.C."/>
        </authorList>
    </citation>
    <scope>NUCLEOTIDE SEQUENCE</scope>
    <source>
        <strain evidence="2">Rsan-2018</strain>
    </source>
</reference>
<feature type="region of interest" description="Disordered" evidence="1">
    <location>
        <begin position="406"/>
        <end position="436"/>
    </location>
</feature>
<evidence type="ECO:0000256" key="1">
    <source>
        <dbReference type="SAM" id="MobiDB-lite"/>
    </source>
</evidence>
<dbReference type="Proteomes" id="UP000821837">
    <property type="component" value="Chromosome 8"/>
</dbReference>
<accession>A0A9D4SQJ9</accession>
<gene>
    <name evidence="2" type="ORF">HPB52_018009</name>
</gene>
<feature type="region of interest" description="Disordered" evidence="1">
    <location>
        <begin position="298"/>
        <end position="386"/>
    </location>
</feature>
<dbReference type="EMBL" id="JABSTV010001254">
    <property type="protein sequence ID" value="KAH7939831.1"/>
    <property type="molecule type" value="Genomic_DNA"/>
</dbReference>
<reference evidence="2" key="2">
    <citation type="submission" date="2021-09" db="EMBL/GenBank/DDBJ databases">
        <authorList>
            <person name="Jia N."/>
            <person name="Wang J."/>
            <person name="Shi W."/>
            <person name="Du L."/>
            <person name="Sun Y."/>
            <person name="Zhan W."/>
            <person name="Jiang J."/>
            <person name="Wang Q."/>
            <person name="Zhang B."/>
            <person name="Ji P."/>
            <person name="Sakyi L.B."/>
            <person name="Cui X."/>
            <person name="Yuan T."/>
            <person name="Jiang B."/>
            <person name="Yang W."/>
            <person name="Lam T.T.-Y."/>
            <person name="Chang Q."/>
            <person name="Ding S."/>
            <person name="Wang X."/>
            <person name="Zhu J."/>
            <person name="Ruan X."/>
            <person name="Zhao L."/>
            <person name="Wei J."/>
            <person name="Que T."/>
            <person name="Du C."/>
            <person name="Cheng J."/>
            <person name="Dai P."/>
            <person name="Han X."/>
            <person name="Huang E."/>
            <person name="Gao Y."/>
            <person name="Liu J."/>
            <person name="Shao H."/>
            <person name="Ye R."/>
            <person name="Li L."/>
            <person name="Wei W."/>
            <person name="Wang X."/>
            <person name="Wang C."/>
            <person name="Huo Q."/>
            <person name="Li W."/>
            <person name="Guo W."/>
            <person name="Chen H."/>
            <person name="Chen S."/>
            <person name="Zhou L."/>
            <person name="Zhou L."/>
            <person name="Ni X."/>
            <person name="Tian J."/>
            <person name="Zhou Y."/>
            <person name="Sheng Y."/>
            <person name="Liu T."/>
            <person name="Pan Y."/>
            <person name="Xia L."/>
            <person name="Li J."/>
            <person name="Zhao F."/>
            <person name="Cao W."/>
        </authorList>
    </citation>
    <scope>NUCLEOTIDE SEQUENCE</scope>
    <source>
        <strain evidence="2">Rsan-2018</strain>
        <tissue evidence="2">Larvae</tissue>
    </source>
</reference>
<evidence type="ECO:0000313" key="3">
    <source>
        <dbReference type="Proteomes" id="UP000821837"/>
    </source>
</evidence>
<dbReference type="InterPro" id="IPR013083">
    <property type="entry name" value="Znf_RING/FYVE/PHD"/>
</dbReference>
<keyword evidence="3" id="KW-1185">Reference proteome</keyword>
<dbReference type="VEuPathDB" id="VectorBase:RSAN_045497"/>
<evidence type="ECO:0000313" key="2">
    <source>
        <dbReference type="EMBL" id="KAH7939831.1"/>
    </source>
</evidence>
<feature type="compositionally biased region" description="Polar residues" evidence="1">
    <location>
        <begin position="415"/>
        <end position="431"/>
    </location>
</feature>
<sequence>MGSLLMYRGLPGGPTEVKFADELSRHCLCSQCGMITLSMYQDPNDHMFCDTCLHERSTKYGKFEIFCTYERKNIGINEMFEARDLITILRDQYVDCPNKPHCKEKVPLENLHRHIQECNKNPDNVPECNSAAPEPGAINEPPEANCSARTVFDTNRDINIGGGPIWMQYFASGDWLGAFVAMEESFRDSVLDQQDRYARFAPALVSLEQYHCVEDFLAKPSPVQPYYCLLAALLVRKYLPRNVWSRRQEGTWMGALQYMPYFLASELSDEAIAYLCAFPVFLDEMGCQDVGANAPSVAPCQPSPKPGPNGVSEKPSSGEAHGGVNTTETDTPKPDLEEDEDKASAKLKTDERARNEDADRTVYLNASPEPSMRSSLRNQGSSDSITNATASSKRELLLSAIAGSPRRHHGLLPNASESSTLQEYPVNTNPTLDGHATRDSYHQAQELDDTFSAMSTKGRLLSRALLCIERMCFLATSGKRLRPGVANNKTAGAADEQYHVAIGVPHEVKGHRQQPGSTDVEHQRSPLAADIPVLPVLDVRLGELLVWYYAVEEYLAKLGVFDDTEKFQRMTSFLSPSVLNQLDDILTLPPPTHAYECLLIAVFKRSKSARDGGEGVVSGDEFLEELPYELVMKFSKVDAAVNEMNPPPFSGEEHGCCACRDRERLFGDTDTYF</sequence>
<dbReference type="Gene3D" id="3.30.40.10">
    <property type="entry name" value="Zinc/RING finger domain, C3HC4 (zinc finger)"/>
    <property type="match status" value="1"/>
</dbReference>
<organism evidence="2 3">
    <name type="scientific">Rhipicephalus sanguineus</name>
    <name type="common">Brown dog tick</name>
    <name type="synonym">Ixodes sanguineus</name>
    <dbReference type="NCBI Taxonomy" id="34632"/>
    <lineage>
        <taxon>Eukaryota</taxon>
        <taxon>Metazoa</taxon>
        <taxon>Ecdysozoa</taxon>
        <taxon>Arthropoda</taxon>
        <taxon>Chelicerata</taxon>
        <taxon>Arachnida</taxon>
        <taxon>Acari</taxon>
        <taxon>Parasitiformes</taxon>
        <taxon>Ixodida</taxon>
        <taxon>Ixodoidea</taxon>
        <taxon>Ixodidae</taxon>
        <taxon>Rhipicephalinae</taxon>
        <taxon>Rhipicephalus</taxon>
        <taxon>Rhipicephalus</taxon>
    </lineage>
</organism>
<protein>
    <submittedName>
        <fullName evidence="2">Uncharacterized protein</fullName>
    </submittedName>
</protein>